<evidence type="ECO:0000259" key="6">
    <source>
        <dbReference type="PROSITE" id="PS50195"/>
    </source>
</evidence>
<feature type="domain" description="PX" evidence="6">
    <location>
        <begin position="278"/>
        <end position="423"/>
    </location>
</feature>
<dbReference type="InterPro" id="IPR001452">
    <property type="entry name" value="SH3_domain"/>
</dbReference>
<keyword evidence="8" id="KW-1185">Reference proteome</keyword>
<evidence type="ECO:0000313" key="8">
    <source>
        <dbReference type="Proteomes" id="UP001050691"/>
    </source>
</evidence>
<dbReference type="SMART" id="SM00312">
    <property type="entry name" value="PX"/>
    <property type="match status" value="1"/>
</dbReference>
<dbReference type="PROSITE" id="PS50002">
    <property type="entry name" value="SH3"/>
    <property type="match status" value="2"/>
</dbReference>
<evidence type="ECO:0000256" key="3">
    <source>
        <dbReference type="PROSITE-ProRule" id="PRU00192"/>
    </source>
</evidence>
<feature type="domain" description="SH3" evidence="5">
    <location>
        <begin position="37"/>
        <end position="97"/>
    </location>
</feature>
<dbReference type="GO" id="GO:0000747">
    <property type="term" value="P:conjugation with cellular fusion"/>
    <property type="evidence" value="ECO:0007669"/>
    <property type="project" value="TreeGrafter"/>
</dbReference>
<reference evidence="7" key="1">
    <citation type="submission" date="2021-10" db="EMBL/GenBank/DDBJ databases">
        <title>De novo Genome Assembly of Clathrus columnatus (Basidiomycota, Fungi) Using Illumina and Nanopore Sequence Data.</title>
        <authorList>
            <person name="Ogiso-Tanaka E."/>
            <person name="Itagaki H."/>
            <person name="Hosoya T."/>
            <person name="Hosaka K."/>
        </authorList>
    </citation>
    <scope>NUCLEOTIDE SEQUENCE</scope>
    <source>
        <strain evidence="7">MO-923</strain>
    </source>
</reference>
<evidence type="ECO:0000313" key="7">
    <source>
        <dbReference type="EMBL" id="GJJ07579.1"/>
    </source>
</evidence>
<dbReference type="PROSITE" id="PS50195">
    <property type="entry name" value="PX"/>
    <property type="match status" value="1"/>
</dbReference>
<gene>
    <name evidence="7" type="ORF">Clacol_001782</name>
</gene>
<dbReference type="InterPro" id="IPR035550">
    <property type="entry name" value="Bem1/Scd2_PX"/>
</dbReference>
<protein>
    <submittedName>
        <fullName evidence="7">Uncharacterized protein</fullName>
    </submittedName>
</protein>
<dbReference type="InterPro" id="IPR051228">
    <property type="entry name" value="NADPH_Oxidase/PX-Domain"/>
</dbReference>
<dbReference type="PANTHER" id="PTHR15706">
    <property type="entry name" value="SH3 MULTIPLE DOMAIN"/>
    <property type="match status" value="1"/>
</dbReference>
<dbReference type="GO" id="GO:0005737">
    <property type="term" value="C:cytoplasm"/>
    <property type="evidence" value="ECO:0007669"/>
    <property type="project" value="TreeGrafter"/>
</dbReference>
<dbReference type="SMART" id="SM00326">
    <property type="entry name" value="SH3"/>
    <property type="match status" value="2"/>
</dbReference>
<dbReference type="Pfam" id="PF00018">
    <property type="entry name" value="SH3_1"/>
    <property type="match status" value="2"/>
</dbReference>
<dbReference type="InterPro" id="IPR036871">
    <property type="entry name" value="PX_dom_sf"/>
</dbReference>
<feature type="compositionally biased region" description="Polar residues" evidence="4">
    <location>
        <begin position="518"/>
        <end position="533"/>
    </location>
</feature>
<evidence type="ECO:0000256" key="2">
    <source>
        <dbReference type="ARBA" id="ARBA00022737"/>
    </source>
</evidence>
<dbReference type="InterPro" id="IPR035548">
    <property type="entry name" value="Bem1/Scd2_SH3_1"/>
</dbReference>
<proteinExistence type="predicted"/>
<comment type="caution">
    <text evidence="7">The sequence shown here is derived from an EMBL/GenBank/DDBJ whole genome shotgun (WGS) entry which is preliminary data.</text>
</comment>
<dbReference type="InterPro" id="IPR035549">
    <property type="entry name" value="Bem1/Scd2_SH3_2"/>
</dbReference>
<feature type="compositionally biased region" description="Polar residues" evidence="4">
    <location>
        <begin position="480"/>
        <end position="491"/>
    </location>
</feature>
<dbReference type="CDD" id="cd11879">
    <property type="entry name" value="SH3_Bem1p_2"/>
    <property type="match status" value="1"/>
</dbReference>
<keyword evidence="2" id="KW-0677">Repeat</keyword>
<evidence type="ECO:0000259" key="5">
    <source>
        <dbReference type="PROSITE" id="PS50002"/>
    </source>
</evidence>
<dbReference type="CDD" id="cd06890">
    <property type="entry name" value="PX_Bem1p"/>
    <property type="match status" value="1"/>
</dbReference>
<dbReference type="PANTHER" id="PTHR15706:SF2">
    <property type="entry name" value="SH3 AND PX DOMAIN-CONTAINING PROTEIN 2A"/>
    <property type="match status" value="1"/>
</dbReference>
<feature type="compositionally biased region" description="Polar residues" evidence="4">
    <location>
        <begin position="1"/>
        <end position="13"/>
    </location>
</feature>
<dbReference type="EMBL" id="BPWL01000002">
    <property type="protein sequence ID" value="GJJ07579.1"/>
    <property type="molecule type" value="Genomic_DNA"/>
</dbReference>
<evidence type="ECO:0000256" key="4">
    <source>
        <dbReference type="SAM" id="MobiDB-lite"/>
    </source>
</evidence>
<dbReference type="Proteomes" id="UP001050691">
    <property type="component" value="Unassembled WGS sequence"/>
</dbReference>
<sequence length="619" mass="68989">MKSLRRSLNNRDSAGTPPISPPVAFPALHKPSSGINPPKKVIRALQSYRPNAPQELSFSKGDFFHVVSEMDGWYEAHNPVSGSRGLVPKDCFEEFSKANAAARITTTSVSSSRSTPITGKSPTIRYQTFYATVLHDFIAERPDELGAKAGDPITVVAQSNEEWFVAKPIGKLGRPGLIPVSFVELRDPATNLPLPDVENIISRGDLPKVEDWKRAMQEYKQSSISLGVIEDKPSPKSEVILPVPQTQSLYQQQSIVPPEPFLKDRPPTPVSMQETNILPPGLVVSAEIVTFHFENDEYWFQINAEYHPDDPSLPARHLVLFRVYDDFYDFQVALLDAFPVEAGRQNGPPSPQSEGGPTETEPHRILPYMPGPVAQVDDVVTALRREELDDYLGQLCALRKINAEHVLRHPLVQTFFTPKPGDTEVEISRTGDNGYQVYDDVIDNVASLSLGKDVSRLSADSQYDDYAYSGDQTYQQYANSRSSTASLQHTTSPYSSYSPYDVSRPSYRRVDSVPYSDGGQSTSSSRLNNPMSPKISATNSQTAFLKVKIFHRKTDDLIAIRISPRVSHAQLMDKVRERLGGDIRVVSYRTSSGSFADLQDNYSLRDWLDHSDKYVLYAS</sequence>
<dbReference type="Gene3D" id="3.30.1520.10">
    <property type="entry name" value="Phox-like domain"/>
    <property type="match status" value="1"/>
</dbReference>
<dbReference type="GO" id="GO:0030674">
    <property type="term" value="F:protein-macromolecule adaptor activity"/>
    <property type="evidence" value="ECO:0007669"/>
    <property type="project" value="TreeGrafter"/>
</dbReference>
<feature type="compositionally biased region" description="Low complexity" evidence="4">
    <location>
        <begin position="492"/>
        <end position="505"/>
    </location>
</feature>
<feature type="region of interest" description="Disordered" evidence="4">
    <location>
        <begin position="1"/>
        <end position="36"/>
    </location>
</feature>
<dbReference type="InterPro" id="IPR036028">
    <property type="entry name" value="SH3-like_dom_sf"/>
</dbReference>
<evidence type="ECO:0000256" key="1">
    <source>
        <dbReference type="ARBA" id="ARBA00022443"/>
    </source>
</evidence>
<keyword evidence="1 3" id="KW-0728">SH3 domain</keyword>
<dbReference type="SUPFAM" id="SSF54277">
    <property type="entry name" value="CAD &amp; PB1 domains"/>
    <property type="match status" value="1"/>
</dbReference>
<dbReference type="AlphaFoldDB" id="A0AAV5A2T9"/>
<dbReference type="SUPFAM" id="SSF50044">
    <property type="entry name" value="SH3-domain"/>
    <property type="match status" value="2"/>
</dbReference>
<feature type="region of interest" description="Disordered" evidence="4">
    <location>
        <begin position="343"/>
        <end position="363"/>
    </location>
</feature>
<dbReference type="GO" id="GO:0035091">
    <property type="term" value="F:phosphatidylinositol binding"/>
    <property type="evidence" value="ECO:0007669"/>
    <property type="project" value="InterPro"/>
</dbReference>
<feature type="domain" description="SH3" evidence="5">
    <location>
        <begin position="126"/>
        <end position="188"/>
    </location>
</feature>
<accession>A0AAV5A2T9</accession>
<dbReference type="Gene3D" id="3.10.20.90">
    <property type="entry name" value="Phosphatidylinositol 3-kinase Catalytic Subunit, Chain A, domain 1"/>
    <property type="match status" value="1"/>
</dbReference>
<dbReference type="Gene3D" id="2.30.30.40">
    <property type="entry name" value="SH3 Domains"/>
    <property type="match status" value="2"/>
</dbReference>
<dbReference type="GO" id="GO:0043332">
    <property type="term" value="C:mating projection tip"/>
    <property type="evidence" value="ECO:0007669"/>
    <property type="project" value="TreeGrafter"/>
</dbReference>
<dbReference type="CDD" id="cd11878">
    <property type="entry name" value="SH3_Bem1p_1"/>
    <property type="match status" value="1"/>
</dbReference>
<dbReference type="InterPro" id="IPR001683">
    <property type="entry name" value="PX_dom"/>
</dbReference>
<name>A0AAV5A2T9_9AGAM</name>
<dbReference type="SUPFAM" id="SSF64268">
    <property type="entry name" value="PX domain"/>
    <property type="match status" value="1"/>
</dbReference>
<organism evidence="7 8">
    <name type="scientific">Clathrus columnatus</name>
    <dbReference type="NCBI Taxonomy" id="1419009"/>
    <lineage>
        <taxon>Eukaryota</taxon>
        <taxon>Fungi</taxon>
        <taxon>Dikarya</taxon>
        <taxon>Basidiomycota</taxon>
        <taxon>Agaricomycotina</taxon>
        <taxon>Agaricomycetes</taxon>
        <taxon>Phallomycetidae</taxon>
        <taxon>Phallales</taxon>
        <taxon>Clathraceae</taxon>
        <taxon>Clathrus</taxon>
    </lineage>
</organism>
<feature type="region of interest" description="Disordered" evidence="4">
    <location>
        <begin position="480"/>
        <end position="533"/>
    </location>
</feature>